<evidence type="ECO:0000256" key="6">
    <source>
        <dbReference type="ARBA" id="ARBA00023065"/>
    </source>
</evidence>
<dbReference type="SUPFAM" id="SSF161111">
    <property type="entry name" value="Cation efflux protein transmembrane domain-like"/>
    <property type="match status" value="1"/>
</dbReference>
<evidence type="ECO:0000256" key="1">
    <source>
        <dbReference type="ARBA" id="ARBA00004141"/>
    </source>
</evidence>
<reference evidence="11 12" key="1">
    <citation type="journal article" date="2016" name="Proc. Natl. Acad. Sci. U.S.A.">
        <title>Comparative genomics of biotechnologically important yeasts.</title>
        <authorList>
            <person name="Riley R."/>
            <person name="Haridas S."/>
            <person name="Wolfe K.H."/>
            <person name="Lopes M.R."/>
            <person name="Hittinger C.T."/>
            <person name="Goeker M."/>
            <person name="Salamov A.A."/>
            <person name="Wisecaver J.H."/>
            <person name="Long T.M."/>
            <person name="Calvey C.H."/>
            <person name="Aerts A.L."/>
            <person name="Barry K.W."/>
            <person name="Choi C."/>
            <person name="Clum A."/>
            <person name="Coughlan A.Y."/>
            <person name="Deshpande S."/>
            <person name="Douglass A.P."/>
            <person name="Hanson S.J."/>
            <person name="Klenk H.-P."/>
            <person name="LaButti K.M."/>
            <person name="Lapidus A."/>
            <person name="Lindquist E.A."/>
            <person name="Lipzen A.M."/>
            <person name="Meier-Kolthoff J.P."/>
            <person name="Ohm R.A."/>
            <person name="Otillar R.P."/>
            <person name="Pangilinan J.L."/>
            <person name="Peng Y."/>
            <person name="Rokas A."/>
            <person name="Rosa C.A."/>
            <person name="Scheuner C."/>
            <person name="Sibirny A.A."/>
            <person name="Slot J.C."/>
            <person name="Stielow J.B."/>
            <person name="Sun H."/>
            <person name="Kurtzman C.P."/>
            <person name="Blackwell M."/>
            <person name="Grigoriev I.V."/>
            <person name="Jeffries T.W."/>
        </authorList>
    </citation>
    <scope>NUCLEOTIDE SEQUENCE [LARGE SCALE GENOMIC DNA]</scope>
    <source>
        <strain evidence="12">ATCC 58044 / CBS 1984 / NCYC 433 / NRRL Y-366-8</strain>
    </source>
</reference>
<keyword evidence="6 8" id="KW-0406">Ion transport</keyword>
<feature type="region of interest" description="Disordered" evidence="9">
    <location>
        <begin position="1"/>
        <end position="44"/>
    </location>
</feature>
<dbReference type="GeneID" id="30203443"/>
<feature type="transmembrane region" description="Helical" evidence="8">
    <location>
        <begin position="160"/>
        <end position="187"/>
    </location>
</feature>
<feature type="transmembrane region" description="Helical" evidence="8">
    <location>
        <begin position="547"/>
        <end position="564"/>
    </location>
</feature>
<dbReference type="AlphaFoldDB" id="A0A1E3P5K2"/>
<dbReference type="GO" id="GO:0006882">
    <property type="term" value="P:intracellular zinc ion homeostasis"/>
    <property type="evidence" value="ECO:0007669"/>
    <property type="project" value="EnsemblFungi"/>
</dbReference>
<feature type="compositionally biased region" description="Basic and acidic residues" evidence="9">
    <location>
        <begin position="1"/>
        <end position="39"/>
    </location>
</feature>
<gene>
    <name evidence="11" type="ORF">WICANDRAFT_89825</name>
</gene>
<feature type="transmembrane region" description="Helical" evidence="8">
    <location>
        <begin position="361"/>
        <end position="381"/>
    </location>
</feature>
<dbReference type="Pfam" id="PF01545">
    <property type="entry name" value="Cation_efflux"/>
    <property type="match status" value="1"/>
</dbReference>
<feature type="transmembrane region" description="Helical" evidence="8">
    <location>
        <begin position="515"/>
        <end position="535"/>
    </location>
</feature>
<dbReference type="PANTHER" id="PTHR45755:SF4">
    <property type="entry name" value="ZINC TRANSPORTER 7"/>
    <property type="match status" value="1"/>
</dbReference>
<feature type="transmembrane region" description="Helical" evidence="8">
    <location>
        <begin position="463"/>
        <end position="484"/>
    </location>
</feature>
<evidence type="ECO:0000256" key="5">
    <source>
        <dbReference type="ARBA" id="ARBA00022989"/>
    </source>
</evidence>
<keyword evidence="8" id="KW-0256">Endoplasmic reticulum</keyword>
<keyword evidence="5 8" id="KW-1133">Transmembrane helix</keyword>
<feature type="transmembrane region" description="Helical" evidence="8">
    <location>
        <begin position="194"/>
        <end position="213"/>
    </location>
</feature>
<dbReference type="RefSeq" id="XP_019039860.1">
    <property type="nucleotide sequence ID" value="XM_019186197.1"/>
</dbReference>
<dbReference type="Proteomes" id="UP000094112">
    <property type="component" value="Unassembled WGS sequence"/>
</dbReference>
<comment type="caution">
    <text evidence="8">Lacks conserved residue(s) required for the propagation of feature annotation.</text>
</comment>
<feature type="transmembrane region" description="Helical" evidence="8">
    <location>
        <begin position="285"/>
        <end position="301"/>
    </location>
</feature>
<protein>
    <recommendedName>
        <fullName evidence="8">Zinc transporter</fullName>
    </recommendedName>
</protein>
<keyword evidence="4 8" id="KW-0812">Transmembrane</keyword>
<dbReference type="InterPro" id="IPR002524">
    <property type="entry name" value="Cation_efflux"/>
</dbReference>
<accession>A0A1E3P5K2</accession>
<feature type="domain" description="Cation efflux protein transmembrane" evidence="10">
    <location>
        <begin position="363"/>
        <end position="572"/>
    </location>
</feature>
<evidence type="ECO:0000256" key="3">
    <source>
        <dbReference type="ARBA" id="ARBA00022448"/>
    </source>
</evidence>
<keyword evidence="12" id="KW-1185">Reference proteome</keyword>
<dbReference type="GO" id="GO:0005385">
    <property type="term" value="F:zinc ion transmembrane transporter activity"/>
    <property type="evidence" value="ECO:0007669"/>
    <property type="project" value="UniProtKB-UniRule"/>
</dbReference>
<keyword evidence="7 8" id="KW-0472">Membrane</keyword>
<dbReference type="STRING" id="683960.A0A1E3P5K2"/>
<feature type="transmembrane region" description="Helical" evidence="8">
    <location>
        <begin position="55"/>
        <end position="74"/>
    </location>
</feature>
<dbReference type="InterPro" id="IPR045316">
    <property type="entry name" value="Msc2-like"/>
</dbReference>
<feature type="non-terminal residue" evidence="11">
    <location>
        <position position="582"/>
    </location>
</feature>
<dbReference type="InterPro" id="IPR058533">
    <property type="entry name" value="Cation_efflux_TM"/>
</dbReference>
<dbReference type="GO" id="GO:0005789">
    <property type="term" value="C:endoplasmic reticulum membrane"/>
    <property type="evidence" value="ECO:0007669"/>
    <property type="project" value="UniProtKB-SubCell"/>
</dbReference>
<name>A0A1E3P5K2_WICAA</name>
<evidence type="ECO:0000256" key="9">
    <source>
        <dbReference type="SAM" id="MobiDB-lite"/>
    </source>
</evidence>
<comment type="function">
    <text evidence="8">Functions as a zinc transporter.</text>
</comment>
<evidence type="ECO:0000313" key="11">
    <source>
        <dbReference type="EMBL" id="ODQ60653.1"/>
    </source>
</evidence>
<comment type="subcellular location">
    <subcellularLocation>
        <location evidence="8">Endoplasmic reticulum membrane</location>
        <topology evidence="8">Multi-pass membrane protein</topology>
    </subcellularLocation>
    <subcellularLocation>
        <location evidence="1">Membrane</location>
        <topology evidence="1">Multi-pass membrane protein</topology>
    </subcellularLocation>
</comment>
<evidence type="ECO:0000256" key="2">
    <source>
        <dbReference type="ARBA" id="ARBA00008873"/>
    </source>
</evidence>
<dbReference type="GO" id="GO:0031410">
    <property type="term" value="C:cytoplasmic vesicle"/>
    <property type="evidence" value="ECO:0007669"/>
    <property type="project" value="TreeGrafter"/>
</dbReference>
<evidence type="ECO:0000256" key="4">
    <source>
        <dbReference type="ARBA" id="ARBA00022692"/>
    </source>
</evidence>
<sequence>MAQEHQHAHSHSQDQSHSHSHEEKDNHHSHDHSHHRDEQPVECEQNSTLDKYIDIAHIPLLLAYPTSLLASSLIFQEGQLNTITDHNVSSINEFLLSILYIPVFLASILTIIYTYMGNGATATTPITEKSIEQNLKSNKVFLGLLGLVVANNFLGSVRTVVLSLVMIINVSFPYVLLSLAFDLYCLYLKGKLELLPSTLGTSQFYFIIFAYFILFQIKDSLRDFNQLQHKNDVTIPGVLLLLSGLGIIWNYTAVQLSMILVTLGCGIILNVTKLDLAVIHFKQGAPTVTGIISILLCFLSYNQDYISNKLLFAGEVLLILITGLIPVDHSLFKSSSHSTKSTVNEQQTILTQLLSHKDTRAIFSFLLLNASFMFVQFLYSFRSRSLGLLSDSLHMALDCTSLALGLVAGVLAKRPPSEIYPFGLARIETLAGFANGVLLIGIVAGIFIEGIERIINPVSLEKTGELLIVSFLGLVVNIVGIFAFNHGHEHGGHSHGHSHSHGDGDVHDNENMKGIFLHILADTLGSAGVVVSTLLTSWFHSNIFDPIASLFIAVMIFVSAIPLIRSSASNLLLSLDDKKDEM</sequence>
<feature type="transmembrane region" description="Helical" evidence="8">
    <location>
        <begin position="233"/>
        <end position="251"/>
    </location>
</feature>
<feature type="transmembrane region" description="Helical" evidence="8">
    <location>
        <begin position="432"/>
        <end position="451"/>
    </location>
</feature>
<feature type="transmembrane region" description="Helical" evidence="8">
    <location>
        <begin position="94"/>
        <end position="116"/>
    </location>
</feature>
<feature type="transmembrane region" description="Helical" evidence="8">
    <location>
        <begin position="137"/>
        <end position="154"/>
    </location>
</feature>
<dbReference type="InterPro" id="IPR027469">
    <property type="entry name" value="Cation_efflux_TMD_sf"/>
</dbReference>
<dbReference type="GO" id="GO:0005794">
    <property type="term" value="C:Golgi apparatus"/>
    <property type="evidence" value="ECO:0007669"/>
    <property type="project" value="TreeGrafter"/>
</dbReference>
<comment type="similarity">
    <text evidence="2 8">Belongs to the cation diffusion facilitator (CDF) transporter (TC 2.A.4) family. SLC30A subfamily.</text>
</comment>
<proteinExistence type="inferred from homology"/>
<keyword evidence="3 8" id="KW-0813">Transport</keyword>
<feature type="transmembrane region" description="Helical" evidence="8">
    <location>
        <begin position="310"/>
        <end position="327"/>
    </location>
</feature>
<dbReference type="Gene3D" id="1.20.1510.10">
    <property type="entry name" value="Cation efflux protein transmembrane domain"/>
    <property type="match status" value="1"/>
</dbReference>
<evidence type="ECO:0000313" key="12">
    <source>
        <dbReference type="Proteomes" id="UP000094112"/>
    </source>
</evidence>
<evidence type="ECO:0000259" key="10">
    <source>
        <dbReference type="Pfam" id="PF01545"/>
    </source>
</evidence>
<dbReference type="EMBL" id="KV454209">
    <property type="protein sequence ID" value="ODQ60653.1"/>
    <property type="molecule type" value="Genomic_DNA"/>
</dbReference>
<dbReference type="FunFam" id="1.20.1510.10:FF:000014">
    <property type="entry name" value="Cation efflux protein/ zinc transporter"/>
    <property type="match status" value="1"/>
</dbReference>
<organism evidence="11 12">
    <name type="scientific">Wickerhamomyces anomalus (strain ATCC 58044 / CBS 1984 / NCYC 433 / NRRL Y-366-8)</name>
    <name type="common">Yeast</name>
    <name type="synonym">Hansenula anomala</name>
    <dbReference type="NCBI Taxonomy" id="683960"/>
    <lineage>
        <taxon>Eukaryota</taxon>
        <taxon>Fungi</taxon>
        <taxon>Dikarya</taxon>
        <taxon>Ascomycota</taxon>
        <taxon>Saccharomycotina</taxon>
        <taxon>Saccharomycetes</taxon>
        <taxon>Phaffomycetales</taxon>
        <taxon>Wickerhamomycetaceae</taxon>
        <taxon>Wickerhamomyces</taxon>
    </lineage>
</organism>
<evidence type="ECO:0000256" key="8">
    <source>
        <dbReference type="RuleBase" id="RU369017"/>
    </source>
</evidence>
<dbReference type="PANTHER" id="PTHR45755">
    <property type="match status" value="1"/>
</dbReference>
<evidence type="ECO:0000256" key="7">
    <source>
        <dbReference type="ARBA" id="ARBA00023136"/>
    </source>
</evidence>
<dbReference type="NCBIfam" id="TIGR01297">
    <property type="entry name" value="CDF"/>
    <property type="match status" value="1"/>
</dbReference>
<feature type="transmembrane region" description="Helical" evidence="8">
    <location>
        <begin position="258"/>
        <end position="279"/>
    </location>
</feature>
<dbReference type="OrthoDB" id="78669at2759"/>
<dbReference type="GO" id="GO:1904257">
    <property type="term" value="P:zinc ion import into Golgi lumen"/>
    <property type="evidence" value="ECO:0007669"/>
    <property type="project" value="TreeGrafter"/>
</dbReference>